<dbReference type="PANTHER" id="PTHR44145">
    <property type="entry name" value="DNAJ HOMOLOG SUBFAMILY A MEMBER 3, MITOCHONDRIAL"/>
    <property type="match status" value="1"/>
</dbReference>
<dbReference type="InterPro" id="IPR036869">
    <property type="entry name" value="J_dom_sf"/>
</dbReference>
<evidence type="ECO:0000256" key="1">
    <source>
        <dbReference type="ARBA" id="ARBA00023186"/>
    </source>
</evidence>
<reference evidence="4" key="1">
    <citation type="submission" date="2023-07" db="EMBL/GenBank/DDBJ databases">
        <authorList>
            <consortium name="AG Swart"/>
            <person name="Singh M."/>
            <person name="Singh A."/>
            <person name="Seah K."/>
            <person name="Emmerich C."/>
        </authorList>
    </citation>
    <scope>NUCLEOTIDE SEQUENCE</scope>
    <source>
        <strain evidence="4">DP1</strain>
    </source>
</reference>
<dbReference type="AlphaFoldDB" id="A0AAD2CZV0"/>
<evidence type="ECO:0000256" key="2">
    <source>
        <dbReference type="SAM" id="MobiDB-lite"/>
    </source>
</evidence>
<proteinExistence type="predicted"/>
<feature type="domain" description="J" evidence="3">
    <location>
        <begin position="97"/>
        <end position="157"/>
    </location>
</feature>
<dbReference type="Proteomes" id="UP001295684">
    <property type="component" value="Unassembled WGS sequence"/>
</dbReference>
<dbReference type="Gene3D" id="1.10.287.110">
    <property type="entry name" value="DnaJ domain"/>
    <property type="match status" value="1"/>
</dbReference>
<evidence type="ECO:0000259" key="3">
    <source>
        <dbReference type="PROSITE" id="PS50076"/>
    </source>
</evidence>
<organism evidence="4 5">
    <name type="scientific">Euplotes crassus</name>
    <dbReference type="NCBI Taxonomy" id="5936"/>
    <lineage>
        <taxon>Eukaryota</taxon>
        <taxon>Sar</taxon>
        <taxon>Alveolata</taxon>
        <taxon>Ciliophora</taxon>
        <taxon>Intramacronucleata</taxon>
        <taxon>Spirotrichea</taxon>
        <taxon>Hypotrichia</taxon>
        <taxon>Euplotida</taxon>
        <taxon>Euplotidae</taxon>
        <taxon>Moneuplotes</taxon>
    </lineage>
</organism>
<keyword evidence="1" id="KW-0143">Chaperone</keyword>
<name>A0AAD2CZV0_EUPCR</name>
<dbReference type="SUPFAM" id="SSF46565">
    <property type="entry name" value="Chaperone J-domain"/>
    <property type="match status" value="1"/>
</dbReference>
<gene>
    <name evidence="4" type="ORF">ECRASSUSDP1_LOCUS16787</name>
</gene>
<dbReference type="PANTHER" id="PTHR44145:SF3">
    <property type="entry name" value="DNAJ HOMOLOG SUBFAMILY A MEMBER 3, MITOCHONDRIAL"/>
    <property type="match status" value="1"/>
</dbReference>
<dbReference type="PRINTS" id="PR00625">
    <property type="entry name" value="JDOMAIN"/>
</dbReference>
<protein>
    <recommendedName>
        <fullName evidence="3">J domain-containing protein</fullName>
    </recommendedName>
</protein>
<dbReference type="PROSITE" id="PS50076">
    <property type="entry name" value="DNAJ_2"/>
    <property type="match status" value="1"/>
</dbReference>
<dbReference type="CDD" id="cd06257">
    <property type="entry name" value="DnaJ"/>
    <property type="match status" value="1"/>
</dbReference>
<dbReference type="InterPro" id="IPR001623">
    <property type="entry name" value="DnaJ_domain"/>
</dbReference>
<feature type="region of interest" description="Disordered" evidence="2">
    <location>
        <begin position="47"/>
        <end position="86"/>
    </location>
</feature>
<evidence type="ECO:0000313" key="5">
    <source>
        <dbReference type="Proteomes" id="UP001295684"/>
    </source>
</evidence>
<dbReference type="Pfam" id="PF00226">
    <property type="entry name" value="DnaJ"/>
    <property type="match status" value="1"/>
</dbReference>
<keyword evidence="5" id="KW-1185">Reference proteome</keyword>
<comment type="caution">
    <text evidence="4">The sequence shown here is derived from an EMBL/GenBank/DDBJ whole genome shotgun (WGS) entry which is preliminary data.</text>
</comment>
<accession>A0AAD2CZV0</accession>
<evidence type="ECO:0000313" key="4">
    <source>
        <dbReference type="EMBL" id="CAI2375425.1"/>
    </source>
</evidence>
<dbReference type="SMART" id="SM00271">
    <property type="entry name" value="DnaJ"/>
    <property type="match status" value="1"/>
</dbReference>
<dbReference type="EMBL" id="CAMPGE010016904">
    <property type="protein sequence ID" value="CAI2375425.1"/>
    <property type="molecule type" value="Genomic_DNA"/>
</dbReference>
<sequence length="257" mass="30564">MMLSKIFLRQTTNPTKLTRQLIYIRSNSFATKKAERQSYFDEFVKKQREKKQNNASHHRKTANNLSDKSSENHRSRTWTRDTSQTRSRFAIDHRVRNSLTLMNLPKNVAPSSLKAQYHKLAKIYHPDMHRNTKHEKKMEARFRQLQEAHEVLKEWVKVRDSVFRERMTKGYKGLKMDKDGTMTSNHGKLVMSASASRQTEEALLLQMIEDDNDGFRFRQPQHLLRYLYLAWFCIGQYELGRWYREYKIKGYPGPAAC</sequence>
<dbReference type="InterPro" id="IPR051938">
    <property type="entry name" value="Apopto_cytoskel_mod"/>
</dbReference>